<comment type="caution">
    <text evidence="2">The sequence shown here is derived from an EMBL/GenBank/DDBJ whole genome shotgun (WGS) entry which is preliminary data.</text>
</comment>
<proteinExistence type="predicted"/>
<evidence type="ECO:0000313" key="3">
    <source>
        <dbReference type="Proteomes" id="UP001592581"/>
    </source>
</evidence>
<protein>
    <submittedName>
        <fullName evidence="2">Caspase family protein</fullName>
    </submittedName>
</protein>
<dbReference type="RefSeq" id="WP_380566597.1">
    <property type="nucleotide sequence ID" value="NZ_JBEUKS010000009.1"/>
</dbReference>
<accession>A0ABV6XT04</accession>
<dbReference type="Proteomes" id="UP001592581">
    <property type="component" value="Unassembled WGS sequence"/>
</dbReference>
<dbReference type="EMBL" id="JBEUKS010000009">
    <property type="protein sequence ID" value="MFC1441400.1"/>
    <property type="molecule type" value="Genomic_DNA"/>
</dbReference>
<keyword evidence="3" id="KW-1185">Reference proteome</keyword>
<dbReference type="NCBIfam" id="NF047832">
    <property type="entry name" value="caspase_w_EACC1"/>
    <property type="match status" value="1"/>
</dbReference>
<organism evidence="2 3">
    <name type="scientific">Streptacidiphilus jeojiensis</name>
    <dbReference type="NCBI Taxonomy" id="3229225"/>
    <lineage>
        <taxon>Bacteria</taxon>
        <taxon>Bacillati</taxon>
        <taxon>Actinomycetota</taxon>
        <taxon>Actinomycetes</taxon>
        <taxon>Kitasatosporales</taxon>
        <taxon>Streptomycetaceae</taxon>
        <taxon>Streptacidiphilus</taxon>
    </lineage>
</organism>
<sequence length="392" mass="42856">MGIDYAHSRAILIGVAQYDDEDFRPVPAAANSLAAMQAMLTDPTLGGWPEERVSVYLDPRATGAFAAQLADLAASAEDALFLYFVGHGTLSARSELCLTLSDTDRRHADMTGLEYRKVKEVLRRSPARLKAVVLDCCFSGQAIESLGGDVIDSMVATGTTVITAADHDQTAHVVPAAEQVEACTSFTRHLLDVVKAGRPHGTETLTLQEIYPLLRNRLVERGLPEPNQRTTDTAGLFPLARNRAHLAAVMQSVEVPSTASTELGVGERYALVVWRKSVTLLADPTGRWYGETGRDEQVQQEADRMWWPIARWRIPNLKALVVVSDGRVHRIREVFGVDEERTAAGDNGKLALQVSAPLLAPERLAERLPGLPFALGDAHPAVQGRMREYVTF</sequence>
<evidence type="ECO:0000313" key="2">
    <source>
        <dbReference type="EMBL" id="MFC1441400.1"/>
    </source>
</evidence>
<evidence type="ECO:0000259" key="1">
    <source>
        <dbReference type="Pfam" id="PF00656"/>
    </source>
</evidence>
<reference evidence="2 3" key="1">
    <citation type="submission" date="2024-06" db="EMBL/GenBank/DDBJ databases">
        <authorList>
            <person name="Lee S.D."/>
        </authorList>
    </citation>
    <scope>NUCLEOTIDE SEQUENCE [LARGE SCALE GENOMIC DNA]</scope>
    <source>
        <strain evidence="2 3">N1-10</strain>
    </source>
</reference>
<name>A0ABV6XT04_9ACTN</name>
<dbReference type="Gene3D" id="3.40.50.1460">
    <property type="match status" value="1"/>
</dbReference>
<dbReference type="Pfam" id="PF00656">
    <property type="entry name" value="Peptidase_C14"/>
    <property type="match status" value="1"/>
</dbReference>
<dbReference type="InterPro" id="IPR011600">
    <property type="entry name" value="Pept_C14_caspase"/>
</dbReference>
<feature type="domain" description="Peptidase C14 caspase" evidence="1">
    <location>
        <begin position="9"/>
        <end position="219"/>
    </location>
</feature>
<gene>
    <name evidence="2" type="ORF">ABUW04_24370</name>
</gene>